<dbReference type="InterPro" id="IPR029061">
    <property type="entry name" value="THDP-binding"/>
</dbReference>
<dbReference type="Gene3D" id="3.40.50.970">
    <property type="match status" value="2"/>
</dbReference>
<dbReference type="InterPro" id="IPR033412">
    <property type="entry name" value="PFOR_II"/>
</dbReference>
<dbReference type="SUPFAM" id="SSF52518">
    <property type="entry name" value="Thiamin diphosphate-binding fold (THDP-binding)"/>
    <property type="match status" value="2"/>
</dbReference>
<evidence type="ECO:0000256" key="5">
    <source>
        <dbReference type="ARBA" id="ARBA00023002"/>
    </source>
</evidence>
<evidence type="ECO:0000256" key="11">
    <source>
        <dbReference type="ARBA" id="ARBA00076877"/>
    </source>
</evidence>
<evidence type="ECO:0000256" key="1">
    <source>
        <dbReference type="ARBA" id="ARBA00022448"/>
    </source>
</evidence>
<evidence type="ECO:0000256" key="12">
    <source>
        <dbReference type="PIRSR" id="PIRSR000159-50"/>
    </source>
</evidence>
<dbReference type="SMART" id="SM00890">
    <property type="entry name" value="EKR"/>
    <property type="match status" value="1"/>
</dbReference>
<dbReference type="EMBL" id="KU169129">
    <property type="protein sequence ID" value="ANM86874.1"/>
    <property type="molecule type" value="Genomic_DNA"/>
</dbReference>
<dbReference type="InterPro" id="IPR011895">
    <property type="entry name" value="Pyrv_flavodox_OxRed"/>
</dbReference>
<dbReference type="Gene3D" id="3.40.50.920">
    <property type="match status" value="1"/>
</dbReference>
<dbReference type="InterPro" id="IPR037112">
    <property type="entry name" value="Pyrv-flavodox_OxR_EKR_sf"/>
</dbReference>
<feature type="binding site" evidence="12">
    <location>
        <position position="745"/>
    </location>
    <ligand>
        <name>[4Fe-4S] cluster</name>
        <dbReference type="ChEBI" id="CHEBI:49883"/>
        <label>1</label>
    </ligand>
</feature>
<proteinExistence type="evidence at transcript level"/>
<feature type="binding site" evidence="12">
    <location>
        <position position="797"/>
    </location>
    <ligand>
        <name>[4Fe-4S] cluster</name>
        <dbReference type="ChEBI" id="CHEBI:49883"/>
        <label>2</label>
    </ligand>
</feature>
<sequence length="1240" mass="137335">MVSILSVLRSQRAPSLLRSSLGGASRVLSRCFSTAPDESTLFSKRATLDGNTAAAHVAYMMSDAAFIFPITPSSNMGMSVEEWSDQKRKNIFNQVLHVSELQSEGGAAGAVHGSLVSGALTTTFTSSQGLLLMIPNMYKIAGELLPCVFHVAARSVASQVLNIFGDHTDVMGVRQTGFALLASSTVQECMDFAAVAHLATLKARVPFVHFFEGFRLSHEINTIQTVEKPLMKRLVDMEAIHRFRQHALNPEHPTLTGSSFGFDALFQLTESSNTYFDNTPQIVQDTMDDFGELTGRHYKLFDFFGPEDAENVIVCMGSATEAAIAASTYLNGKGEKTGVMKVRLYRPFSRKAFLDVMPKTVRRVAVLDRTKERGSIGEPLLLDVQSTFYESNMGNSVMVVGGRYGIGQKEFNPEMAIGVYDNLKLSSPKNHFTIGINDDVTHTSLTFGKSMNESLLPRGTRQVVFWGMGSDGAVGAAKGAIKIITQNPNMHGQGYFTYSAHKSGSLTISHLRFGPKKIEAPFMVTSPDFVACHQKVYVQKYGVAMARSVKPYGTIVLNTPYKTVEALEEHLPGEMMRLISEKNIRLYNIDATGLAVESGFDKNRTNMIMLTAFFHISSLIPAQEAVDKIKKMIAKEYGHLGSDIVAKNSVLVDKVLVNLLRVNYEPSKWRKAEVLPIQRDMDVPDIVRNLVYPLMDRKGSQIPVSVFFDIADGRVPVGTTKYLKRGVADKIPIWKKEKCIQCNVCSASCPHSAIRPFLVRKGEQDKYGLPESFEMLNGKGKDLKGLLFRIQVAPLDCTGCTLCAQACPEEALVMEPLLDHSATETKNWAAALHLPSQSHMFDEPSKRFKLRFSQFHQPLLEFPGACEGCGETVYAKMLTQLFGEELFIANATGCSTVWARSPGPFVAWTTNQDGHGPAWGNSLFEDNAEYGFGMAMAVKQRRSEVHDFISHLLRVRRDRISNDMVVALESLLKVFHTNDSWKAAEAVRKMIAKERSTHIIGGTSRDILDELERRKDMFARKSMWIIGGDGWAYDIGYGGLDHVIASGEDVNVLVMDTEVYSNTGGQMSKSTNRGAIAKFASGGKMTAKKDLGLMCMSYGNVYVASVCFHADIKHTIRAFQEAESYPGSSLILAYSTCTQQHLKGGMAQGPSQMVKAVACGYVPLYRYDPRRLETNQNPLQIEYSPKVSEVENFMLMEARFSAMKRVDPPRFAEFRRLLESDCQENMTALCTWQNAIIPQT</sequence>
<evidence type="ECO:0000313" key="14">
    <source>
        <dbReference type="EMBL" id="ANM86734.1"/>
    </source>
</evidence>
<dbReference type="Pfam" id="PF17147">
    <property type="entry name" value="PFOR_II"/>
    <property type="match status" value="1"/>
</dbReference>
<dbReference type="InterPro" id="IPR017896">
    <property type="entry name" value="4Fe4S_Fe-S-bd"/>
</dbReference>
<feature type="binding site" evidence="12">
    <location>
        <position position="739"/>
    </location>
    <ligand>
        <name>[4Fe-4S] cluster</name>
        <dbReference type="ChEBI" id="CHEBI:49883"/>
        <label>1</label>
    </ligand>
</feature>
<keyword evidence="14" id="KW-0670">Pyruvate</keyword>
<keyword evidence="6 12" id="KW-0408">Iron</keyword>
<dbReference type="Pfam" id="PF02775">
    <property type="entry name" value="TPP_enzyme_C"/>
    <property type="match status" value="1"/>
</dbReference>
<feature type="binding site" evidence="12">
    <location>
        <position position="807"/>
    </location>
    <ligand>
        <name>[4Fe-4S] cluster</name>
        <dbReference type="ChEBI" id="CHEBI:49883"/>
        <label>1</label>
    </ligand>
</feature>
<evidence type="ECO:0000256" key="6">
    <source>
        <dbReference type="ARBA" id="ARBA00023004"/>
    </source>
</evidence>
<dbReference type="InterPro" id="IPR002880">
    <property type="entry name" value="Pyrv_Fd/Flavodoxin_OxRdtase_N"/>
</dbReference>
<dbReference type="GO" id="GO:0022900">
    <property type="term" value="P:electron transport chain"/>
    <property type="evidence" value="ECO:0007669"/>
    <property type="project" value="InterPro"/>
</dbReference>
<comment type="cofactor">
    <cofactor evidence="12">
        <name>[4Fe-4S] cluster</name>
        <dbReference type="ChEBI" id="CHEBI:49883"/>
    </cofactor>
    <text evidence="12">Binds 3 [4Fe-4S] clusters per subunit.</text>
</comment>
<dbReference type="FunFam" id="3.40.50.920:FF:000007">
    <property type="entry name" value="Pyruvate:ferredoxin (Flavodoxin) oxidoreductase"/>
    <property type="match status" value="1"/>
</dbReference>
<accession>A0A192ZI22</accession>
<dbReference type="SUPFAM" id="SSF52922">
    <property type="entry name" value="TK C-terminal domain-like"/>
    <property type="match status" value="1"/>
</dbReference>
<evidence type="ECO:0000256" key="3">
    <source>
        <dbReference type="ARBA" id="ARBA00022723"/>
    </source>
</evidence>
<feature type="binding site" evidence="12">
    <location>
        <position position="894"/>
    </location>
    <ligand>
        <name>[4Fe-4S] cluster</name>
        <dbReference type="ChEBI" id="CHEBI:49883"/>
        <label>3</label>
    </ligand>
</feature>
<dbReference type="Pfam" id="PF12838">
    <property type="entry name" value="Fer4_7"/>
    <property type="match status" value="1"/>
</dbReference>
<keyword evidence="3 12" id="KW-0479">Metal-binding</keyword>
<dbReference type="CDD" id="cd07034">
    <property type="entry name" value="TPP_PYR_PFOR_IOR-alpha_like"/>
    <property type="match status" value="1"/>
</dbReference>
<dbReference type="PANTHER" id="PTHR32154:SF0">
    <property type="entry name" value="PYRUVATE-FLAVODOXIN OXIDOREDUCTASE-RELATED"/>
    <property type="match status" value="1"/>
</dbReference>
<name>A0A192ZI22_9EUKA</name>
<keyword evidence="2 12" id="KW-0004">4Fe-4S</keyword>
<dbReference type="PIRSF" id="PIRSF000159">
    <property type="entry name" value="NifJ"/>
    <property type="match status" value="1"/>
</dbReference>
<dbReference type="FunFam" id="3.30.70.20:FF:000022">
    <property type="entry name" value="Pyruvate:ferredoxin (Flavodoxin) oxidoreductase"/>
    <property type="match status" value="1"/>
</dbReference>
<evidence type="ECO:0000256" key="9">
    <source>
        <dbReference type="ARBA" id="ARBA00061065"/>
    </source>
</evidence>
<gene>
    <name evidence="14" type="primary">PFO3</name>
</gene>
<dbReference type="Pfam" id="PF01855">
    <property type="entry name" value="POR_N"/>
    <property type="match status" value="1"/>
</dbReference>
<feature type="binding site" evidence="12">
    <location>
        <position position="869"/>
    </location>
    <ligand>
        <name>[4Fe-4S] cluster</name>
        <dbReference type="ChEBI" id="CHEBI:49883"/>
        <label>3</label>
    </ligand>
</feature>
<dbReference type="InterPro" id="IPR009014">
    <property type="entry name" value="Transketo_C/PFOR_II"/>
</dbReference>
<dbReference type="GO" id="GO:0005506">
    <property type="term" value="F:iron ion binding"/>
    <property type="evidence" value="ECO:0007669"/>
    <property type="project" value="InterPro"/>
</dbReference>
<keyword evidence="5" id="KW-0560">Oxidoreductase</keyword>
<dbReference type="GO" id="GO:0030976">
    <property type="term" value="F:thiamine pyrophosphate binding"/>
    <property type="evidence" value="ECO:0007669"/>
    <property type="project" value="InterPro"/>
</dbReference>
<feature type="binding site" evidence="12">
    <location>
        <position position="742"/>
    </location>
    <ligand>
        <name>[4Fe-4S] cluster</name>
        <dbReference type="ChEBI" id="CHEBI:49883"/>
        <label>1</label>
    </ligand>
</feature>
<feature type="domain" description="4Fe-4S ferredoxin-type" evidence="13">
    <location>
        <begin position="788"/>
        <end position="817"/>
    </location>
</feature>
<dbReference type="InterPro" id="IPR050722">
    <property type="entry name" value="Pyruvate:ferred/Flavod_OxRd"/>
</dbReference>
<protein>
    <recommendedName>
        <fullName evidence="10">pyruvate dehydrogenase (NADP(+))</fullName>
        <ecNumber evidence="10">1.2.1.51</ecNumber>
    </recommendedName>
    <alternativeName>
        <fullName evidence="11">Pyruvate:NADP(+) oxidoreductase</fullName>
    </alternativeName>
</protein>
<organism evidence="14">
    <name type="scientific">Stygiella incarcerata</name>
    <dbReference type="NCBI Taxonomy" id="1712417"/>
    <lineage>
        <taxon>Eukaryota</taxon>
        <taxon>Discoba</taxon>
        <taxon>Jakobida</taxon>
        <taxon>Andalucina</taxon>
        <taxon>Stygiellidae</taxon>
        <taxon>Stygiella</taxon>
    </lineage>
</organism>
<feature type="binding site" evidence="12">
    <location>
        <position position="866"/>
    </location>
    <ligand>
        <name>[4Fe-4S] cluster</name>
        <dbReference type="ChEBI" id="CHEBI:49883"/>
        <label>3</label>
    </ligand>
</feature>
<dbReference type="Gene3D" id="3.30.70.20">
    <property type="match status" value="1"/>
</dbReference>
<feature type="binding site" evidence="12">
    <location>
        <position position="1137"/>
    </location>
    <ligand>
        <name>[4Fe-4S] cluster</name>
        <dbReference type="ChEBI" id="CHEBI:49883"/>
        <label>3</label>
    </ligand>
</feature>
<comment type="similarity">
    <text evidence="9">In the N-terminal section; belongs to the pyruvate:ferredoxin/flavodoxin oxidoreductase family.</text>
</comment>
<evidence type="ECO:0000259" key="13">
    <source>
        <dbReference type="PROSITE" id="PS51379"/>
    </source>
</evidence>
<dbReference type="FunFam" id="3.40.50.970:FF:000012">
    <property type="entry name" value="Pyruvate:ferredoxin (Flavodoxin) oxidoreductase"/>
    <property type="match status" value="1"/>
</dbReference>
<evidence type="ECO:0000256" key="8">
    <source>
        <dbReference type="ARBA" id="ARBA00053024"/>
    </source>
</evidence>
<evidence type="ECO:0000256" key="4">
    <source>
        <dbReference type="ARBA" id="ARBA00022982"/>
    </source>
</evidence>
<dbReference type="InterPro" id="IPR017900">
    <property type="entry name" value="4Fe4S_Fe_S_CS"/>
</dbReference>
<dbReference type="AlphaFoldDB" id="A0A192ZI22"/>
<dbReference type="NCBIfam" id="TIGR02176">
    <property type="entry name" value="pyruv_ox_red"/>
    <property type="match status" value="1"/>
</dbReference>
<dbReference type="EMBL" id="KT984514">
    <property type="protein sequence ID" value="ANM86734.1"/>
    <property type="molecule type" value="mRNA"/>
</dbReference>
<dbReference type="SUPFAM" id="SSF54862">
    <property type="entry name" value="4Fe-4S ferredoxins"/>
    <property type="match status" value="1"/>
</dbReference>
<dbReference type="InterPro" id="IPR019752">
    <property type="entry name" value="Pyrv/ketoisovalerate_OxRed_cat"/>
</dbReference>
<dbReference type="InterPro" id="IPR011766">
    <property type="entry name" value="TPP_enzyme_TPP-bd"/>
</dbReference>
<dbReference type="Pfam" id="PF01558">
    <property type="entry name" value="POR"/>
    <property type="match status" value="1"/>
</dbReference>
<keyword evidence="7 12" id="KW-0411">Iron-sulfur</keyword>
<feature type="binding site" evidence="12">
    <location>
        <position position="800"/>
    </location>
    <ligand>
        <name>[4Fe-4S] cluster</name>
        <dbReference type="ChEBI" id="CHEBI:49883"/>
        <label>2</label>
    </ligand>
</feature>
<dbReference type="EC" id="1.2.1.51" evidence="10"/>
<dbReference type="PROSITE" id="PS51379">
    <property type="entry name" value="4FE4S_FER_2"/>
    <property type="match status" value="2"/>
</dbReference>
<feature type="binding site" evidence="12">
    <location>
        <position position="803"/>
    </location>
    <ligand>
        <name>[4Fe-4S] cluster</name>
        <dbReference type="ChEBI" id="CHEBI:49883"/>
        <label>2</label>
    </ligand>
</feature>
<evidence type="ECO:0000256" key="10">
    <source>
        <dbReference type="ARBA" id="ARBA00067011"/>
    </source>
</evidence>
<dbReference type="SUPFAM" id="SSF53323">
    <property type="entry name" value="Pyruvate-ferredoxin oxidoreductase, PFOR, domain III"/>
    <property type="match status" value="1"/>
</dbReference>
<dbReference type="InterPro" id="IPR019456">
    <property type="entry name" value="Pyrv-flavodox_OxRtase_EKR"/>
</dbReference>
<dbReference type="PANTHER" id="PTHR32154">
    <property type="entry name" value="PYRUVATE-FLAVODOXIN OXIDOREDUCTASE-RELATED"/>
    <property type="match status" value="1"/>
</dbReference>
<dbReference type="InterPro" id="IPR002869">
    <property type="entry name" value="Pyrv_flavodox_OxRed_cen"/>
</dbReference>
<dbReference type="Gene3D" id="3.40.920.10">
    <property type="entry name" value="Pyruvate-ferredoxin oxidoreductase, PFOR, domain III"/>
    <property type="match status" value="1"/>
</dbReference>
<dbReference type="GO" id="GO:0006979">
    <property type="term" value="P:response to oxidative stress"/>
    <property type="evidence" value="ECO:0007669"/>
    <property type="project" value="TreeGrafter"/>
</dbReference>
<reference evidence="14" key="1">
    <citation type="journal article" date="2016" name="Mol. Biol. Evol.">
        <title>Novel hydrogenosomes in the microaerophilic jakobid Stygiella incarcerata.</title>
        <authorList>
            <person name="Leger M.M."/>
            <person name="Eme L."/>
            <person name="Hug L.A."/>
            <person name="Roger A.J."/>
        </authorList>
    </citation>
    <scope>NUCLEOTIDE SEQUENCE</scope>
</reference>
<dbReference type="GO" id="GO:0051539">
    <property type="term" value="F:4 iron, 4 sulfur cluster binding"/>
    <property type="evidence" value="ECO:0007669"/>
    <property type="project" value="UniProtKB-KW"/>
</dbReference>
<evidence type="ECO:0000256" key="7">
    <source>
        <dbReference type="ARBA" id="ARBA00023014"/>
    </source>
</evidence>
<evidence type="ECO:0000256" key="2">
    <source>
        <dbReference type="ARBA" id="ARBA00022485"/>
    </source>
</evidence>
<dbReference type="GO" id="GO:0050243">
    <property type="term" value="F:pyruvate dehydrogenase (NADP+) activity"/>
    <property type="evidence" value="ECO:0007669"/>
    <property type="project" value="UniProtKB-EC"/>
</dbReference>
<feature type="binding site" evidence="12">
    <location>
        <position position="749"/>
    </location>
    <ligand>
        <name>[4Fe-4S] cluster</name>
        <dbReference type="ChEBI" id="CHEBI:49883"/>
        <label>2</label>
    </ligand>
</feature>
<dbReference type="Gene3D" id="4.10.780.10">
    <property type="entry name" value="Pyruvate-flavodoxin oxidoreductase, EKR domain"/>
    <property type="match status" value="1"/>
</dbReference>
<dbReference type="Pfam" id="PF10371">
    <property type="entry name" value="EKR"/>
    <property type="match status" value="1"/>
</dbReference>
<comment type="catalytic activity">
    <reaction evidence="8">
        <text>pyruvate + NADP(+) + CoA = acetyl-CoA + CO2 + NADPH</text>
        <dbReference type="Rhea" id="RHEA:17425"/>
        <dbReference type="ChEBI" id="CHEBI:15361"/>
        <dbReference type="ChEBI" id="CHEBI:16526"/>
        <dbReference type="ChEBI" id="CHEBI:57287"/>
        <dbReference type="ChEBI" id="CHEBI:57288"/>
        <dbReference type="ChEBI" id="CHEBI:57783"/>
        <dbReference type="ChEBI" id="CHEBI:58349"/>
        <dbReference type="EC" id="1.2.1.51"/>
    </reaction>
</comment>
<keyword evidence="4" id="KW-0249">Electron transport</keyword>
<feature type="domain" description="4Fe-4S ferredoxin-type" evidence="13">
    <location>
        <begin position="730"/>
        <end position="759"/>
    </location>
</feature>
<keyword evidence="1" id="KW-0813">Transport</keyword>
<dbReference type="PROSITE" id="PS00198">
    <property type="entry name" value="4FE4S_FER_1"/>
    <property type="match status" value="1"/>
</dbReference>